<accession>A0A7R9QXF7</accession>
<dbReference type="PIRSF" id="PIRSF019663">
    <property type="entry name" value="Legumain"/>
    <property type="match status" value="1"/>
</dbReference>
<name>A0A7R9QXF7_9ACAR</name>
<dbReference type="GO" id="GO:0004197">
    <property type="term" value="F:cysteine-type endopeptidase activity"/>
    <property type="evidence" value="ECO:0007669"/>
    <property type="project" value="TreeGrafter"/>
</dbReference>
<dbReference type="AlphaFoldDB" id="A0A7R9QXF7"/>
<evidence type="ECO:0000256" key="1">
    <source>
        <dbReference type="ARBA" id="ARBA00009941"/>
    </source>
</evidence>
<evidence type="ECO:0000313" key="4">
    <source>
        <dbReference type="Proteomes" id="UP000728032"/>
    </source>
</evidence>
<feature type="active site" evidence="2">
    <location>
        <position position="100"/>
    </location>
</feature>
<proteinExistence type="inferred from homology"/>
<evidence type="ECO:0000313" key="3">
    <source>
        <dbReference type="EMBL" id="CAD7662088.1"/>
    </source>
</evidence>
<dbReference type="OrthoDB" id="192611at2759"/>
<dbReference type="PANTHER" id="PTHR12000">
    <property type="entry name" value="HEMOGLOBINASE FAMILY MEMBER"/>
    <property type="match status" value="1"/>
</dbReference>
<evidence type="ECO:0008006" key="5">
    <source>
        <dbReference type="Google" id="ProtNLM"/>
    </source>
</evidence>
<dbReference type="EMBL" id="OC941082">
    <property type="protein sequence ID" value="CAD7662088.1"/>
    <property type="molecule type" value="Genomic_DNA"/>
</dbReference>
<dbReference type="Pfam" id="PF01650">
    <property type="entry name" value="Peptidase_C13"/>
    <property type="match status" value="1"/>
</dbReference>
<protein>
    <recommendedName>
        <fullName evidence="5">Legumain</fullName>
    </recommendedName>
</protein>
<dbReference type="Proteomes" id="UP000728032">
    <property type="component" value="Unassembled WGS sequence"/>
</dbReference>
<keyword evidence="4" id="KW-1185">Reference proteome</keyword>
<dbReference type="Gene3D" id="3.40.50.1460">
    <property type="match status" value="1"/>
</dbReference>
<evidence type="ECO:0000256" key="2">
    <source>
        <dbReference type="PIRSR" id="PIRSR019663-1"/>
    </source>
</evidence>
<dbReference type="GO" id="GO:0051603">
    <property type="term" value="P:proteolysis involved in protein catabolic process"/>
    <property type="evidence" value="ECO:0007669"/>
    <property type="project" value="TreeGrafter"/>
</dbReference>
<gene>
    <name evidence="3" type="ORF">ONB1V03_LOCUS18648</name>
</gene>
<organism evidence="3">
    <name type="scientific">Oppiella nova</name>
    <dbReference type="NCBI Taxonomy" id="334625"/>
    <lineage>
        <taxon>Eukaryota</taxon>
        <taxon>Metazoa</taxon>
        <taxon>Ecdysozoa</taxon>
        <taxon>Arthropoda</taxon>
        <taxon>Chelicerata</taxon>
        <taxon>Arachnida</taxon>
        <taxon>Acari</taxon>
        <taxon>Acariformes</taxon>
        <taxon>Sarcoptiformes</taxon>
        <taxon>Oribatida</taxon>
        <taxon>Brachypylina</taxon>
        <taxon>Oppioidea</taxon>
        <taxon>Oppiidae</taxon>
        <taxon>Oppiella</taxon>
    </lineage>
</organism>
<sequence length="314" mass="35435">ANVYHAYQMIHAHGIPDENIIVFHYDDLADNPNNPYPGTVINLPGGPDVYKGVPKTYTKADVTPENFLAALSGDEKLEKSGKKVVKSGPNDRIFVFLQDHGGKQTVMFPNGVLHAQDLNNVLIDMHKQNKFKEMTFYLESCYSGSMFDKLLPNNINIYAVTTSRPDQLAWFCCYDSKWGTELATDFAKAWLNNSDHSDLSKELLSEQFEFIYKYQGNEEAMQYGDLSIVKETVGTYMGNKKVPSKPPVQTACKSVPVPEAPVHRLQELITSSNDIDLKQRYVTELEGLLSRRKLMDKQIEEYVNELPAIDANIA</sequence>
<feature type="non-terminal residue" evidence="3">
    <location>
        <position position="314"/>
    </location>
</feature>
<dbReference type="GO" id="GO:0005773">
    <property type="term" value="C:vacuole"/>
    <property type="evidence" value="ECO:0007669"/>
    <property type="project" value="GOC"/>
</dbReference>
<dbReference type="GO" id="GO:0006624">
    <property type="term" value="P:vacuolar protein processing"/>
    <property type="evidence" value="ECO:0007669"/>
    <property type="project" value="TreeGrafter"/>
</dbReference>
<dbReference type="PRINTS" id="PR00776">
    <property type="entry name" value="HEMOGLOBNASE"/>
</dbReference>
<feature type="non-terminal residue" evidence="3">
    <location>
        <position position="1"/>
    </location>
</feature>
<dbReference type="PANTHER" id="PTHR12000:SF21">
    <property type="entry name" value="LEGUMAIN-RELATED"/>
    <property type="match status" value="1"/>
</dbReference>
<reference evidence="3" key="1">
    <citation type="submission" date="2020-11" db="EMBL/GenBank/DDBJ databases">
        <authorList>
            <person name="Tran Van P."/>
        </authorList>
    </citation>
    <scope>NUCLEOTIDE SEQUENCE</scope>
</reference>
<dbReference type="EMBL" id="CAJPVJ010026257">
    <property type="protein sequence ID" value="CAG2179224.1"/>
    <property type="molecule type" value="Genomic_DNA"/>
</dbReference>
<dbReference type="InterPro" id="IPR001096">
    <property type="entry name" value="Peptidase_C13"/>
</dbReference>
<comment type="similarity">
    <text evidence="1">Belongs to the peptidase C13 family.</text>
</comment>
<feature type="active site" description="Nucleophile" evidence="2">
    <location>
        <position position="141"/>
    </location>
</feature>